<dbReference type="Proteomes" id="UP001375539">
    <property type="component" value="Unassembled WGS sequence"/>
</dbReference>
<gene>
    <name evidence="1" type="ORF">WKI58_35265</name>
</gene>
<evidence type="ECO:0000313" key="1">
    <source>
        <dbReference type="EMBL" id="MEJ8661708.1"/>
    </source>
</evidence>
<accession>A0ACC6QT90</accession>
<keyword evidence="2" id="KW-1185">Reference proteome</keyword>
<sequence>MNPSEPWPKRVSVEHVYLSYAYLNARDYDAFASLLDEDVTLRESDGTAAFGRAAVTAAEECRRFTYVIEDLWGSAEKMVVTGIRRRPEDPCTAVDFAAIFNLSKCGLISSCRTYVAPVSADEEARGGARKET</sequence>
<dbReference type="EMBL" id="JBBKAI010000002">
    <property type="protein sequence ID" value="MEJ8661708.1"/>
    <property type="molecule type" value="Genomic_DNA"/>
</dbReference>
<proteinExistence type="predicted"/>
<protein>
    <submittedName>
        <fullName evidence="1">Nuclear transport factor 2 family protein</fullName>
    </submittedName>
</protein>
<comment type="caution">
    <text evidence="1">The sequence shown here is derived from an EMBL/GenBank/DDBJ whole genome shotgun (WGS) entry which is preliminary data.</text>
</comment>
<name>A0ACC6QT90_9ACTN</name>
<reference evidence="1" key="1">
    <citation type="submission" date="2024-03" db="EMBL/GenBank/DDBJ databases">
        <title>Novel Streptomyces species of biotechnological and ecological value are a feature of Machair soil.</title>
        <authorList>
            <person name="Prole J.R."/>
            <person name="Goodfellow M."/>
            <person name="Allenby N."/>
            <person name="Ward A.C."/>
        </authorList>
    </citation>
    <scope>NUCLEOTIDE SEQUENCE</scope>
    <source>
        <strain evidence="1">MS1.AVA.4</strain>
    </source>
</reference>
<evidence type="ECO:0000313" key="2">
    <source>
        <dbReference type="Proteomes" id="UP001375539"/>
    </source>
</evidence>
<organism evidence="1 2">
    <name type="scientific">Streptomyces pratisoli</name>
    <dbReference type="NCBI Taxonomy" id="3139917"/>
    <lineage>
        <taxon>Bacteria</taxon>
        <taxon>Bacillati</taxon>
        <taxon>Actinomycetota</taxon>
        <taxon>Actinomycetes</taxon>
        <taxon>Kitasatosporales</taxon>
        <taxon>Streptomycetaceae</taxon>
        <taxon>Streptomyces</taxon>
    </lineage>
</organism>